<reference evidence="1" key="1">
    <citation type="submission" date="2023-08" db="EMBL/GenBank/DDBJ databases">
        <title>A de novo genome assembly of Solanum verrucosum Schlechtendal, a Mexican diploid species geographically isolated from the other diploid A-genome species in potato relatives.</title>
        <authorList>
            <person name="Hosaka K."/>
        </authorList>
    </citation>
    <scope>NUCLEOTIDE SEQUENCE</scope>
    <source>
        <tissue evidence="1">Young leaves</tissue>
    </source>
</reference>
<gene>
    <name evidence="1" type="ORF">MTR67_039625</name>
</gene>
<organism evidence="1 2">
    <name type="scientific">Solanum verrucosum</name>
    <dbReference type="NCBI Taxonomy" id="315347"/>
    <lineage>
        <taxon>Eukaryota</taxon>
        <taxon>Viridiplantae</taxon>
        <taxon>Streptophyta</taxon>
        <taxon>Embryophyta</taxon>
        <taxon>Tracheophyta</taxon>
        <taxon>Spermatophyta</taxon>
        <taxon>Magnoliopsida</taxon>
        <taxon>eudicotyledons</taxon>
        <taxon>Gunneridae</taxon>
        <taxon>Pentapetalae</taxon>
        <taxon>asterids</taxon>
        <taxon>lamiids</taxon>
        <taxon>Solanales</taxon>
        <taxon>Solanaceae</taxon>
        <taxon>Solanoideae</taxon>
        <taxon>Solaneae</taxon>
        <taxon>Solanum</taxon>
    </lineage>
</organism>
<evidence type="ECO:0000313" key="1">
    <source>
        <dbReference type="EMBL" id="WMV46240.1"/>
    </source>
</evidence>
<dbReference type="Proteomes" id="UP001234989">
    <property type="component" value="Chromosome 9"/>
</dbReference>
<keyword evidence="2" id="KW-1185">Reference proteome</keyword>
<evidence type="ECO:0000313" key="2">
    <source>
        <dbReference type="Proteomes" id="UP001234989"/>
    </source>
</evidence>
<feature type="non-terminal residue" evidence="1">
    <location>
        <position position="1"/>
    </location>
</feature>
<proteinExistence type="predicted"/>
<accession>A0AAF0UH79</accession>
<name>A0AAF0UH79_SOLVR</name>
<protein>
    <submittedName>
        <fullName evidence="1">Uncharacterized protein</fullName>
    </submittedName>
</protein>
<dbReference type="AlphaFoldDB" id="A0AAF0UH79"/>
<dbReference type="EMBL" id="CP133620">
    <property type="protein sequence ID" value="WMV46240.1"/>
    <property type="molecule type" value="Genomic_DNA"/>
</dbReference>
<sequence length="81" mass="9108">VDPSIRGDVLENLVSSAAADCRNKLLQDKIFKVSTSLSMNLVRYQSVLVSKNEETIRGGQQITRRVFFMCNQCLVSVYILP</sequence>